<name>A0ABV7MDY6_9PROT</name>
<proteinExistence type="inferred from homology"/>
<evidence type="ECO:0000259" key="13">
    <source>
        <dbReference type="SMART" id="SM00849"/>
    </source>
</evidence>
<evidence type="ECO:0000256" key="11">
    <source>
        <dbReference type="ARBA" id="ARBA00022833"/>
    </source>
</evidence>
<dbReference type="RefSeq" id="WP_189576256.1">
    <property type="nucleotide sequence ID" value="NZ_BMXU01000002.1"/>
</dbReference>
<dbReference type="Pfam" id="PF00753">
    <property type="entry name" value="Lactamase_B"/>
    <property type="match status" value="1"/>
</dbReference>
<keyword evidence="9" id="KW-0574">Periplasm</keyword>
<gene>
    <name evidence="14" type="ORF">ACFONP_12630</name>
</gene>
<evidence type="ECO:0000313" key="15">
    <source>
        <dbReference type="Proteomes" id="UP001595607"/>
    </source>
</evidence>
<dbReference type="InterPro" id="IPR050855">
    <property type="entry name" value="NDM-1-like"/>
</dbReference>
<dbReference type="SUPFAM" id="SSF56281">
    <property type="entry name" value="Metallo-hydrolase/oxidoreductase"/>
    <property type="match status" value="1"/>
</dbReference>
<dbReference type="PANTHER" id="PTHR42951">
    <property type="entry name" value="METALLO-BETA-LACTAMASE DOMAIN-CONTAINING"/>
    <property type="match status" value="1"/>
</dbReference>
<reference evidence="15" key="1">
    <citation type="journal article" date="2019" name="Int. J. Syst. Evol. Microbiol.">
        <title>The Global Catalogue of Microorganisms (GCM) 10K type strain sequencing project: providing services to taxonomists for standard genome sequencing and annotation.</title>
        <authorList>
            <consortium name="The Broad Institute Genomics Platform"/>
            <consortium name="The Broad Institute Genome Sequencing Center for Infectious Disease"/>
            <person name="Wu L."/>
            <person name="Ma J."/>
        </authorList>
    </citation>
    <scope>NUCLEOTIDE SEQUENCE [LARGE SCALE GENOMIC DNA]</scope>
    <source>
        <strain evidence="15">KCTC 22245</strain>
    </source>
</reference>
<evidence type="ECO:0000313" key="14">
    <source>
        <dbReference type="EMBL" id="MFC3303575.1"/>
    </source>
</evidence>
<evidence type="ECO:0000256" key="8">
    <source>
        <dbReference type="ARBA" id="ARBA00022729"/>
    </source>
</evidence>
<dbReference type="InterPro" id="IPR001279">
    <property type="entry name" value="Metallo-B-lactamas"/>
</dbReference>
<keyword evidence="7" id="KW-0479">Metal-binding</keyword>
<organism evidence="14 15">
    <name type="scientific">Parvularcula lutaonensis</name>
    <dbReference type="NCBI Taxonomy" id="491923"/>
    <lineage>
        <taxon>Bacteria</taxon>
        <taxon>Pseudomonadati</taxon>
        <taxon>Pseudomonadota</taxon>
        <taxon>Alphaproteobacteria</taxon>
        <taxon>Parvularculales</taxon>
        <taxon>Parvularculaceae</taxon>
        <taxon>Parvularcula</taxon>
    </lineage>
</organism>
<comment type="caution">
    <text evidence="14">The sequence shown here is derived from an EMBL/GenBank/DDBJ whole genome shotgun (WGS) entry which is preliminary data.</text>
</comment>
<sequence>MTLTISALTALASLSLAQRDLSSVEITSEEAAPGVHVLYGAGGNIGLHFGDDAVFIIDDQFAPLTGKIIAKVRELSGDDIDFVLNTHYHGDHTGGNENLGEAGALIFGHDNVRTRVLEGQNPANAPVVTFSKQQSFHINGDTVRAVHIPNAHTDGDAIVVFEKANVIHTGDTMFEESMGSFPYIDLAGGGSINGAIEAARTTWEMSDENTVIIPGHGRLTDKAGAKAYHDMLVAIRDRVQRMIDDGKSKSEIVAAKPASAYAESRTGGFISEDRFVETVYDSLTAE</sequence>
<evidence type="ECO:0000256" key="4">
    <source>
        <dbReference type="ARBA" id="ARBA00005250"/>
    </source>
</evidence>
<protein>
    <recommendedName>
        <fullName evidence="6">beta-lactamase</fullName>
        <ecNumber evidence="6">3.5.2.6</ecNumber>
    </recommendedName>
</protein>
<evidence type="ECO:0000256" key="10">
    <source>
        <dbReference type="ARBA" id="ARBA00022801"/>
    </source>
</evidence>
<dbReference type="PANTHER" id="PTHR42951:SF4">
    <property type="entry name" value="ACYL-COENZYME A THIOESTERASE MBLAC2"/>
    <property type="match status" value="1"/>
</dbReference>
<comment type="subunit">
    <text evidence="5">Monomer.</text>
</comment>
<comment type="cofactor">
    <cofactor evidence="2">
        <name>Zn(2+)</name>
        <dbReference type="ChEBI" id="CHEBI:29105"/>
    </cofactor>
</comment>
<evidence type="ECO:0000256" key="6">
    <source>
        <dbReference type="ARBA" id="ARBA00012865"/>
    </source>
</evidence>
<comment type="catalytic activity">
    <reaction evidence="1">
        <text>a beta-lactam + H2O = a substituted beta-amino acid</text>
        <dbReference type="Rhea" id="RHEA:20401"/>
        <dbReference type="ChEBI" id="CHEBI:15377"/>
        <dbReference type="ChEBI" id="CHEBI:35627"/>
        <dbReference type="ChEBI" id="CHEBI:140347"/>
        <dbReference type="EC" id="3.5.2.6"/>
    </reaction>
</comment>
<keyword evidence="15" id="KW-1185">Reference proteome</keyword>
<evidence type="ECO:0000256" key="7">
    <source>
        <dbReference type="ARBA" id="ARBA00022723"/>
    </source>
</evidence>
<dbReference type="Proteomes" id="UP001595607">
    <property type="component" value="Unassembled WGS sequence"/>
</dbReference>
<dbReference type="InterPro" id="IPR036866">
    <property type="entry name" value="RibonucZ/Hydroxyglut_hydro"/>
</dbReference>
<dbReference type="EMBL" id="JBHRVA010000003">
    <property type="protein sequence ID" value="MFC3303575.1"/>
    <property type="molecule type" value="Genomic_DNA"/>
</dbReference>
<dbReference type="PROSITE" id="PS00743">
    <property type="entry name" value="BETA_LACTAMASE_B_1"/>
    <property type="match status" value="1"/>
</dbReference>
<feature type="domain" description="Metallo-beta-lactamase" evidence="13">
    <location>
        <begin position="42"/>
        <end position="216"/>
    </location>
</feature>
<evidence type="ECO:0000256" key="2">
    <source>
        <dbReference type="ARBA" id="ARBA00001947"/>
    </source>
</evidence>
<keyword evidence="10" id="KW-0378">Hydrolase</keyword>
<keyword evidence="12" id="KW-0046">Antibiotic resistance</keyword>
<dbReference type="EC" id="3.5.2.6" evidence="6"/>
<evidence type="ECO:0000256" key="1">
    <source>
        <dbReference type="ARBA" id="ARBA00001526"/>
    </source>
</evidence>
<dbReference type="CDD" id="cd16282">
    <property type="entry name" value="metallo-hydrolase-like_MBL-fold"/>
    <property type="match status" value="1"/>
</dbReference>
<evidence type="ECO:0000256" key="9">
    <source>
        <dbReference type="ARBA" id="ARBA00022764"/>
    </source>
</evidence>
<keyword evidence="8" id="KW-0732">Signal</keyword>
<evidence type="ECO:0000256" key="12">
    <source>
        <dbReference type="ARBA" id="ARBA00023251"/>
    </source>
</evidence>
<dbReference type="InterPro" id="IPR001018">
    <property type="entry name" value="Beta-lactamase_class-B_CS"/>
</dbReference>
<keyword evidence="11" id="KW-0862">Zinc</keyword>
<dbReference type="Gene3D" id="3.60.15.10">
    <property type="entry name" value="Ribonuclease Z/Hydroxyacylglutathione hydrolase-like"/>
    <property type="match status" value="1"/>
</dbReference>
<accession>A0ABV7MDY6</accession>
<dbReference type="SMART" id="SM00849">
    <property type="entry name" value="Lactamase_B"/>
    <property type="match status" value="1"/>
</dbReference>
<comment type="similarity">
    <text evidence="4">Belongs to the metallo-beta-lactamase superfamily. Class-B beta-lactamase family.</text>
</comment>
<evidence type="ECO:0000256" key="3">
    <source>
        <dbReference type="ARBA" id="ARBA00004418"/>
    </source>
</evidence>
<evidence type="ECO:0000256" key="5">
    <source>
        <dbReference type="ARBA" id="ARBA00011245"/>
    </source>
</evidence>
<comment type="subcellular location">
    <subcellularLocation>
        <location evidence="3">Periplasm</location>
    </subcellularLocation>
</comment>